<dbReference type="GeneID" id="113463581"/>
<name>A0A8B9ANH3_PHODC</name>
<evidence type="ECO:0000313" key="2">
    <source>
        <dbReference type="Proteomes" id="UP000228380"/>
    </source>
</evidence>
<organism evidence="2 3">
    <name type="scientific">Phoenix dactylifera</name>
    <name type="common">Date palm</name>
    <dbReference type="NCBI Taxonomy" id="42345"/>
    <lineage>
        <taxon>Eukaryota</taxon>
        <taxon>Viridiplantae</taxon>
        <taxon>Streptophyta</taxon>
        <taxon>Embryophyta</taxon>
        <taxon>Tracheophyta</taxon>
        <taxon>Spermatophyta</taxon>
        <taxon>Magnoliopsida</taxon>
        <taxon>Liliopsida</taxon>
        <taxon>Arecaceae</taxon>
        <taxon>Coryphoideae</taxon>
        <taxon>Phoeniceae</taxon>
        <taxon>Phoenix</taxon>
    </lineage>
</organism>
<evidence type="ECO:0000256" key="1">
    <source>
        <dbReference type="SAM" id="MobiDB-lite"/>
    </source>
</evidence>
<dbReference type="Proteomes" id="UP000228380">
    <property type="component" value="Chromosome 11"/>
</dbReference>
<sequence length="166" mass="19195">MWDIFVSSWSEKAQGVDAGGRRHGRLREVETGRPSNYSNPFLDPIPNLEWLRGLRLWNWIACISRWMVVVGVERVGSGSYGGAPQGRGVEATGRRRRLPTLPHRPMPSVPRWRRSSGRCQRISRKDDDNQGTLDEVRAKLQLRQERATKRERAIAYSFSQQQWRPT</sequence>
<evidence type="ECO:0000313" key="3">
    <source>
        <dbReference type="RefSeq" id="XP_038987167.1"/>
    </source>
</evidence>
<dbReference type="RefSeq" id="XP_038987167.1">
    <property type="nucleotide sequence ID" value="XM_039131239.1"/>
</dbReference>
<reference evidence="2" key="1">
    <citation type="journal article" date="2019" name="Nat. Commun.">
        <title>Genome-wide association mapping of date palm fruit traits.</title>
        <authorList>
            <person name="Hazzouri K.M."/>
            <person name="Gros-Balthazard M."/>
            <person name="Flowers J.M."/>
            <person name="Copetti D."/>
            <person name="Lemansour A."/>
            <person name="Lebrun M."/>
            <person name="Masmoudi K."/>
            <person name="Ferrand S."/>
            <person name="Dhar M.I."/>
            <person name="Fresquez Z.A."/>
            <person name="Rosas U."/>
            <person name="Zhang J."/>
            <person name="Talag J."/>
            <person name="Lee S."/>
            <person name="Kudrna D."/>
            <person name="Powell R.F."/>
            <person name="Leitch I.J."/>
            <person name="Krueger R.R."/>
            <person name="Wing R.A."/>
            <person name="Amiri K.M.A."/>
            <person name="Purugganan M.D."/>
        </authorList>
    </citation>
    <scope>NUCLEOTIDE SEQUENCE [LARGE SCALE GENOMIC DNA]</scope>
    <source>
        <strain evidence="2">cv. Khalas</strain>
    </source>
</reference>
<dbReference type="AlphaFoldDB" id="A0A8B9ANH3"/>
<reference evidence="3" key="2">
    <citation type="submission" date="2025-08" db="UniProtKB">
        <authorList>
            <consortium name="RefSeq"/>
        </authorList>
    </citation>
    <scope>IDENTIFICATION</scope>
    <source>
        <tissue evidence="3">Young leaves</tissue>
    </source>
</reference>
<dbReference type="KEGG" id="pda:113463581"/>
<proteinExistence type="predicted"/>
<gene>
    <name evidence="3" type="primary">LOC113463581</name>
</gene>
<accession>A0A8B9ANH3</accession>
<keyword evidence="2" id="KW-1185">Reference proteome</keyword>
<protein>
    <submittedName>
        <fullName evidence="3">Uncharacterized protein LOC113463581</fullName>
    </submittedName>
</protein>
<feature type="region of interest" description="Disordered" evidence="1">
    <location>
        <begin position="79"/>
        <end position="117"/>
    </location>
</feature>
<dbReference type="OrthoDB" id="671489at2759"/>